<dbReference type="AlphaFoldDB" id="A0A1H0S4C2"/>
<keyword evidence="2" id="KW-0812">Transmembrane</keyword>
<name>A0A1H0S4C2_9PSEU</name>
<sequence length="111" mass="11748">MTTQPFCGAEPQEPESHRVLPDSGEELVSLDELLSLAATAEPIGQSDGVLVGWVRQIVSEGWGPTLRAAFLITVPAAVMLVLAGLFPAVCTTIALILGREAMRIGRVPRIA</sequence>
<feature type="region of interest" description="Disordered" evidence="1">
    <location>
        <begin position="1"/>
        <end position="20"/>
    </location>
</feature>
<evidence type="ECO:0000313" key="3">
    <source>
        <dbReference type="EMBL" id="SDP36613.1"/>
    </source>
</evidence>
<evidence type="ECO:0000256" key="2">
    <source>
        <dbReference type="SAM" id="Phobius"/>
    </source>
</evidence>
<evidence type="ECO:0000256" key="1">
    <source>
        <dbReference type="SAM" id="MobiDB-lite"/>
    </source>
</evidence>
<reference evidence="4" key="1">
    <citation type="submission" date="2016-10" db="EMBL/GenBank/DDBJ databases">
        <authorList>
            <person name="Varghese N."/>
            <person name="Submissions S."/>
        </authorList>
    </citation>
    <scope>NUCLEOTIDE SEQUENCE [LARGE SCALE GENOMIC DNA]</scope>
    <source>
        <strain evidence="4">IBRC-M 10655</strain>
    </source>
</reference>
<proteinExistence type="predicted"/>
<dbReference type="EMBL" id="FNJB01000008">
    <property type="protein sequence ID" value="SDP36613.1"/>
    <property type="molecule type" value="Genomic_DNA"/>
</dbReference>
<dbReference type="STRING" id="504798.SAMN05421871_105287"/>
<organism evidence="3 4">
    <name type="scientific">Actinokineospora alba</name>
    <dbReference type="NCBI Taxonomy" id="504798"/>
    <lineage>
        <taxon>Bacteria</taxon>
        <taxon>Bacillati</taxon>
        <taxon>Actinomycetota</taxon>
        <taxon>Actinomycetes</taxon>
        <taxon>Pseudonocardiales</taxon>
        <taxon>Pseudonocardiaceae</taxon>
        <taxon>Actinokineospora</taxon>
    </lineage>
</organism>
<keyword evidence="2" id="KW-1133">Transmembrane helix</keyword>
<keyword evidence="4" id="KW-1185">Reference proteome</keyword>
<dbReference type="RefSeq" id="WP_133794348.1">
    <property type="nucleotide sequence ID" value="NZ_FNDV01000005.1"/>
</dbReference>
<feature type="transmembrane region" description="Helical" evidence="2">
    <location>
        <begin position="68"/>
        <end position="97"/>
    </location>
</feature>
<protein>
    <submittedName>
        <fullName evidence="3">Uncharacterized protein</fullName>
    </submittedName>
</protein>
<dbReference type="Proteomes" id="UP000199651">
    <property type="component" value="Unassembled WGS sequence"/>
</dbReference>
<keyword evidence="2" id="KW-0472">Membrane</keyword>
<accession>A0A1H0S4C2</accession>
<gene>
    <name evidence="3" type="ORF">SAMN05192558_108276</name>
</gene>
<evidence type="ECO:0000313" key="4">
    <source>
        <dbReference type="Proteomes" id="UP000199651"/>
    </source>
</evidence>